<dbReference type="Gene3D" id="2.30.29.30">
    <property type="entry name" value="Pleckstrin-homology domain (PH domain)/Phosphotyrosine-binding domain (PTB)"/>
    <property type="match status" value="1"/>
</dbReference>
<feature type="compositionally biased region" description="Polar residues" evidence="10">
    <location>
        <begin position="77"/>
        <end position="93"/>
    </location>
</feature>
<dbReference type="Pfam" id="PF21989">
    <property type="entry name" value="RA_2"/>
    <property type="match status" value="1"/>
</dbReference>
<evidence type="ECO:0000256" key="7">
    <source>
        <dbReference type="ARBA" id="ARBA00038382"/>
    </source>
</evidence>
<evidence type="ECO:0000256" key="4">
    <source>
        <dbReference type="ARBA" id="ARBA00022490"/>
    </source>
</evidence>
<dbReference type="GO" id="GO:0005856">
    <property type="term" value="C:cytoskeleton"/>
    <property type="evidence" value="ECO:0007669"/>
    <property type="project" value="UniProtKB-SubCell"/>
</dbReference>
<feature type="compositionally biased region" description="Polar residues" evidence="10">
    <location>
        <begin position="408"/>
        <end position="421"/>
    </location>
</feature>
<dbReference type="Gene3D" id="3.10.20.90">
    <property type="entry name" value="Phosphatidylinositol 3-kinase Catalytic Subunit, Chain A, domain 1"/>
    <property type="match status" value="1"/>
</dbReference>
<comment type="subcellular location">
    <subcellularLocation>
        <location evidence="1">Cell membrane</location>
        <topology evidence="1">Peripheral membrane protein</topology>
    </subcellularLocation>
    <subcellularLocation>
        <location evidence="2">Cytoplasm</location>
        <location evidence="2">Cytoskeleton</location>
    </subcellularLocation>
</comment>
<evidence type="ECO:0000313" key="14">
    <source>
        <dbReference type="Proteomes" id="UP000694558"/>
    </source>
</evidence>
<dbReference type="CDD" id="cd01259">
    <property type="entry name" value="PH_APBB1IP"/>
    <property type="match status" value="1"/>
</dbReference>
<comment type="similarity">
    <text evidence="7">Belongs to the MRL family.</text>
</comment>
<dbReference type="InterPro" id="IPR039665">
    <property type="entry name" value="PH_APBB1IP"/>
</dbReference>
<dbReference type="PROSITE" id="PS50003">
    <property type="entry name" value="PH_DOMAIN"/>
    <property type="match status" value="1"/>
</dbReference>
<dbReference type="SMART" id="SM00314">
    <property type="entry name" value="RA"/>
    <property type="match status" value="1"/>
</dbReference>
<feature type="compositionally biased region" description="Low complexity" evidence="10">
    <location>
        <begin position="96"/>
        <end position="107"/>
    </location>
</feature>
<feature type="domain" description="Ras-associating" evidence="12">
    <location>
        <begin position="147"/>
        <end position="234"/>
    </location>
</feature>
<name>A0A8D3AKC9_SCOMX</name>
<evidence type="ECO:0000256" key="1">
    <source>
        <dbReference type="ARBA" id="ARBA00004202"/>
    </source>
</evidence>
<dbReference type="RefSeq" id="XP_035489442.1">
    <property type="nucleotide sequence ID" value="XM_035633549.2"/>
</dbReference>
<dbReference type="KEGG" id="smau:118310540"/>
<dbReference type="SUPFAM" id="SSF50729">
    <property type="entry name" value="PH domain-like"/>
    <property type="match status" value="1"/>
</dbReference>
<keyword evidence="5" id="KW-0472">Membrane</keyword>
<reference evidence="13" key="2">
    <citation type="submission" date="2025-08" db="UniProtKB">
        <authorList>
            <consortium name="Ensembl"/>
        </authorList>
    </citation>
    <scope>IDENTIFICATION</scope>
</reference>
<dbReference type="InterPro" id="IPR029071">
    <property type="entry name" value="Ubiquitin-like_domsf"/>
</dbReference>
<dbReference type="InterPro" id="IPR000159">
    <property type="entry name" value="RA_dom"/>
</dbReference>
<keyword evidence="6" id="KW-0206">Cytoskeleton</keyword>
<reference evidence="13" key="1">
    <citation type="submission" date="2023-05" db="EMBL/GenBank/DDBJ databases">
        <title>High-quality long-read genome of Scophthalmus maximus.</title>
        <authorList>
            <person name="Lien S."/>
            <person name="Martinez P."/>
        </authorList>
    </citation>
    <scope>NUCLEOTIDE SEQUENCE [LARGE SCALE GENOMIC DNA]</scope>
</reference>
<dbReference type="GeneTree" id="ENSGT00940000156105"/>
<dbReference type="SUPFAM" id="SSF54236">
    <property type="entry name" value="Ubiquitin-like"/>
    <property type="match status" value="1"/>
</dbReference>
<feature type="region of interest" description="Disordered" evidence="10">
    <location>
        <begin position="77"/>
        <end position="127"/>
    </location>
</feature>
<evidence type="ECO:0000259" key="11">
    <source>
        <dbReference type="PROSITE" id="PS50003"/>
    </source>
</evidence>
<evidence type="ECO:0000256" key="9">
    <source>
        <dbReference type="ARBA" id="ARBA00042746"/>
    </source>
</evidence>
<dbReference type="InterPro" id="IPR011993">
    <property type="entry name" value="PH-like_dom_sf"/>
</dbReference>
<dbReference type="Pfam" id="PF00169">
    <property type="entry name" value="PH"/>
    <property type="match status" value="1"/>
</dbReference>
<gene>
    <name evidence="13" type="primary">LOC118310540</name>
</gene>
<dbReference type="OrthoDB" id="6235964at2759"/>
<dbReference type="GeneID" id="118310540"/>
<dbReference type="GO" id="GO:0005829">
    <property type="term" value="C:cytosol"/>
    <property type="evidence" value="ECO:0007669"/>
    <property type="project" value="TreeGrafter"/>
</dbReference>
<evidence type="ECO:0000256" key="10">
    <source>
        <dbReference type="SAM" id="MobiDB-lite"/>
    </source>
</evidence>
<dbReference type="InterPro" id="IPR001849">
    <property type="entry name" value="PH_domain"/>
</dbReference>
<evidence type="ECO:0000256" key="2">
    <source>
        <dbReference type="ARBA" id="ARBA00004245"/>
    </source>
</evidence>
<keyword evidence="4" id="KW-0963">Cytoplasm</keyword>
<dbReference type="InterPro" id="IPR039664">
    <property type="entry name" value="GRB/APBB1IP"/>
</dbReference>
<dbReference type="Ensembl" id="ENSSMAT00000019827.2">
    <property type="protein sequence ID" value="ENSSMAP00000019585.2"/>
    <property type="gene ID" value="ENSSMAG00000012010.2"/>
</dbReference>
<sequence length="457" mass="51972">MSRCSQMEDIDVMFSQLLDEIDHLAQSLPPAVDSPEADPDPHRRSAFSIGFTDLRESLNELEDHDLDALVADLAAKSTPQDPSSARRNSSLTENPAAATRGSEAAAALPRTPNTADSSRGAAQRIEPQTKAEKIKLALEKLREAKVRKLIVKVAMADGGSRTLMVDERQTVREVLDKLFEKTHCDRSMDWSLCEANPELQIERGFEDHESLVELLSVWTRHNENKIYFVSRPQKYVMFTEPQLFYMWKKKTTLRGVTEHAKQLLLKEHFESSTLVVPDLEGMLFMKEDGKKVWKPRFFVLRASGIYYVPKGKTKSSSDLARFVHFEKVDIYTADNYKQKYRAPTDFCFLLKHPCIQKESPYIKFLCCDSEHTRLLWVNSIRIAKYGTVLYRNYQAAVKVSTLQTLRSAGHTNASKTRTSGIRPQPGPSPPNITDVEDYSQEPPPDFIPPPPPLHRHV</sequence>
<protein>
    <recommendedName>
        <fullName evidence="8">Amyloid beta A4 precursor protein-binding family B member 1-interacting protein</fullName>
    </recommendedName>
    <alternativeName>
        <fullName evidence="9">APBB1-interacting protein 1</fullName>
    </alternativeName>
</protein>
<feature type="domain" description="PH" evidence="11">
    <location>
        <begin position="276"/>
        <end position="385"/>
    </location>
</feature>
<evidence type="ECO:0000256" key="6">
    <source>
        <dbReference type="ARBA" id="ARBA00023212"/>
    </source>
</evidence>
<dbReference type="AlphaFoldDB" id="A0A8D3AKC9"/>
<feature type="region of interest" description="Disordered" evidence="10">
    <location>
        <begin position="408"/>
        <end position="457"/>
    </location>
</feature>
<dbReference type="SMART" id="SM00233">
    <property type="entry name" value="PH"/>
    <property type="match status" value="1"/>
</dbReference>
<evidence type="ECO:0000256" key="8">
    <source>
        <dbReference type="ARBA" id="ARBA00040699"/>
    </source>
</evidence>
<evidence type="ECO:0000256" key="3">
    <source>
        <dbReference type="ARBA" id="ARBA00022475"/>
    </source>
</evidence>
<evidence type="ECO:0000259" key="12">
    <source>
        <dbReference type="PROSITE" id="PS50200"/>
    </source>
</evidence>
<accession>A0A8D3AKC9</accession>
<evidence type="ECO:0000256" key="5">
    <source>
        <dbReference type="ARBA" id="ARBA00023136"/>
    </source>
</evidence>
<dbReference type="PROSITE" id="PS50200">
    <property type="entry name" value="RA"/>
    <property type="match status" value="1"/>
</dbReference>
<dbReference type="GO" id="GO:0005886">
    <property type="term" value="C:plasma membrane"/>
    <property type="evidence" value="ECO:0007669"/>
    <property type="project" value="UniProtKB-SubCell"/>
</dbReference>
<proteinExistence type="inferred from homology"/>
<dbReference type="PANTHER" id="PTHR11243:SF14">
    <property type="entry name" value="AMYLOID BETA A4 PRECURSOR PROTEIN-BINDING FAMILY B MEMBER 1-INTERACTING PROTEIN"/>
    <property type="match status" value="1"/>
</dbReference>
<evidence type="ECO:0000313" key="13">
    <source>
        <dbReference type="Ensembl" id="ENSSMAP00000019585.2"/>
    </source>
</evidence>
<dbReference type="GO" id="GO:0007165">
    <property type="term" value="P:signal transduction"/>
    <property type="evidence" value="ECO:0007669"/>
    <property type="project" value="InterPro"/>
</dbReference>
<keyword evidence="3" id="KW-1003">Cell membrane</keyword>
<organism evidence="13 14">
    <name type="scientific">Scophthalmus maximus</name>
    <name type="common">Turbot</name>
    <name type="synonym">Psetta maxima</name>
    <dbReference type="NCBI Taxonomy" id="52904"/>
    <lineage>
        <taxon>Eukaryota</taxon>
        <taxon>Metazoa</taxon>
        <taxon>Chordata</taxon>
        <taxon>Craniata</taxon>
        <taxon>Vertebrata</taxon>
        <taxon>Euteleostomi</taxon>
        <taxon>Actinopterygii</taxon>
        <taxon>Neopterygii</taxon>
        <taxon>Teleostei</taxon>
        <taxon>Neoteleostei</taxon>
        <taxon>Acanthomorphata</taxon>
        <taxon>Carangaria</taxon>
        <taxon>Pleuronectiformes</taxon>
        <taxon>Pleuronectoidei</taxon>
        <taxon>Scophthalmidae</taxon>
        <taxon>Scophthalmus</taxon>
    </lineage>
</organism>
<feature type="compositionally biased region" description="Pro residues" evidence="10">
    <location>
        <begin position="441"/>
        <end position="457"/>
    </location>
</feature>
<dbReference type="PANTHER" id="PTHR11243">
    <property type="entry name" value="GROWTH FACTOR RECEPTOR-BOUND PROTEIN"/>
    <property type="match status" value="1"/>
</dbReference>
<dbReference type="Proteomes" id="UP000694558">
    <property type="component" value="Chromosome 7"/>
</dbReference>
<dbReference type="RefSeq" id="XP_035489441.1">
    <property type="nucleotide sequence ID" value="XM_035633548.2"/>
</dbReference>